<dbReference type="VEuPathDB" id="TriTrypDB:TCDM_10534"/>
<dbReference type="InterPro" id="IPR001680">
    <property type="entry name" value="WD40_rpt"/>
</dbReference>
<dbReference type="SMART" id="SM00320">
    <property type="entry name" value="WD40"/>
    <property type="match status" value="3"/>
</dbReference>
<dbReference type="Proteomes" id="UP000246078">
    <property type="component" value="Unassembled WGS sequence"/>
</dbReference>
<accession>A0A2V2WXQ1</accession>
<sequence>MNTAKRATTRKAQVPLEKTVSAAETRCHSALLVIGTYHSVMAGLVYRRNKLGMLFSVKHHEGCINSVAVGERYMATSGTDERVFLFTNKNQKSLTPTERLRLRAAGESLSVRLADLGHISPPSEVRCLLFIANSQQLLCGCTDGQLLMYRTRDWSVSLSLPLHEKGVVGVATHPGSDGVLAVTIGADRHVAVIDLARGRLLSKWRYNASLEGTEVKKRQEGEEEEEKDDDKKDGTPRVKRVKLERRDGPHTVKFSPSGRYFTVMSSHAFAVYETATVGVVAIYRAPSPQPREELHVFAFVDDDAMIFGNESGELLVCRGPWKSRETQPGECTLYPVATHVPSESEQHADEKKKLLRHPTRHTTRLKALYCVERTVFSLDATGTVIAWLVEEVADAVMTLKFNCSANCQGRVTTMDVLLL</sequence>
<dbReference type="VEuPathDB" id="TriTrypDB:TCSYLVIO_002875"/>
<dbReference type="OrthoDB" id="308449at2759"/>
<dbReference type="VEuPathDB" id="TriTrypDB:BCY84_12283"/>
<dbReference type="VEuPathDB" id="TriTrypDB:C4B63_210g28"/>
<dbReference type="SUPFAM" id="SSF50978">
    <property type="entry name" value="WD40 repeat-like"/>
    <property type="match status" value="1"/>
</dbReference>
<dbReference type="AlphaFoldDB" id="A0A2V2WXQ1"/>
<dbReference type="PANTHER" id="PTHR44675">
    <property type="entry name" value="PAK1 INTERACTING PROTEIN 1"/>
    <property type="match status" value="1"/>
</dbReference>
<dbReference type="VEuPathDB" id="TriTrypDB:ECC02_010722"/>
<evidence type="ECO:0000313" key="2">
    <source>
        <dbReference type="EMBL" id="PWV12633.1"/>
    </source>
</evidence>
<dbReference type="VEuPathDB" id="TriTrypDB:TcYC6_0105290"/>
<proteinExistence type="predicted"/>
<dbReference type="InterPro" id="IPR015943">
    <property type="entry name" value="WD40/YVTN_repeat-like_dom_sf"/>
</dbReference>
<dbReference type="VEuPathDB" id="TriTrypDB:TcG_08746"/>
<evidence type="ECO:0008006" key="4">
    <source>
        <dbReference type="Google" id="ProtNLM"/>
    </source>
</evidence>
<protein>
    <recommendedName>
        <fullName evidence="4">WD domain, G-beta repeat</fullName>
    </recommendedName>
</protein>
<evidence type="ECO:0000256" key="1">
    <source>
        <dbReference type="SAM" id="MobiDB-lite"/>
    </source>
</evidence>
<dbReference type="VEuPathDB" id="TriTrypDB:TcCLB.510679.14"/>
<reference evidence="2 3" key="1">
    <citation type="journal article" date="2018" name="Microb. Genom.">
        <title>Expanding an expanded genome: long-read sequencing of Trypanosoma cruzi.</title>
        <authorList>
            <person name="Berna L."/>
            <person name="Rodriguez M."/>
            <person name="Chiribao M.L."/>
            <person name="Parodi-Talice A."/>
            <person name="Pita S."/>
            <person name="Rijo G."/>
            <person name="Alvarez-Valin F."/>
            <person name="Robello C."/>
        </authorList>
    </citation>
    <scope>NUCLEOTIDE SEQUENCE [LARGE SCALE GENOMIC DNA]</scope>
    <source>
        <strain evidence="2 3">TCC</strain>
    </source>
</reference>
<dbReference type="InterPro" id="IPR051959">
    <property type="entry name" value="PAK1-Kinase_Regulator"/>
</dbReference>
<dbReference type="InterPro" id="IPR036322">
    <property type="entry name" value="WD40_repeat_dom_sf"/>
</dbReference>
<name>A0A2V2WXQ1_TRYCR</name>
<dbReference type="VEuPathDB" id="TriTrypDB:TcBrA4_0041790"/>
<feature type="region of interest" description="Disordered" evidence="1">
    <location>
        <begin position="213"/>
        <end position="237"/>
    </location>
</feature>
<dbReference type="VEuPathDB" id="TriTrypDB:C3747_49g263"/>
<dbReference type="PANTHER" id="PTHR44675:SF1">
    <property type="entry name" value="P21-ACTIVATED PROTEIN KINASE-INTERACTING PROTEIN 1"/>
    <property type="match status" value="1"/>
</dbReference>
<dbReference type="EMBL" id="PRFC01000049">
    <property type="protein sequence ID" value="PWV12633.1"/>
    <property type="molecule type" value="Genomic_DNA"/>
</dbReference>
<organism evidence="2 3">
    <name type="scientific">Trypanosoma cruzi</name>
    <dbReference type="NCBI Taxonomy" id="5693"/>
    <lineage>
        <taxon>Eukaryota</taxon>
        <taxon>Discoba</taxon>
        <taxon>Euglenozoa</taxon>
        <taxon>Kinetoplastea</taxon>
        <taxon>Metakinetoplastina</taxon>
        <taxon>Trypanosomatida</taxon>
        <taxon>Trypanosomatidae</taxon>
        <taxon>Trypanosoma</taxon>
        <taxon>Schizotrypanum</taxon>
    </lineage>
</organism>
<dbReference type="VEuPathDB" id="TriTrypDB:TcCL_ESM03591"/>
<dbReference type="VEuPathDB" id="TriTrypDB:Tc_MARK_1587"/>
<dbReference type="VEuPathDB" id="TriTrypDB:TcCLB.511439.60"/>
<dbReference type="Gene3D" id="2.130.10.10">
    <property type="entry name" value="YVTN repeat-like/Quinoprotein amine dehydrogenase"/>
    <property type="match status" value="1"/>
</dbReference>
<comment type="caution">
    <text evidence="2">The sequence shown here is derived from an EMBL/GenBank/DDBJ whole genome shotgun (WGS) entry which is preliminary data.</text>
</comment>
<evidence type="ECO:0000313" key="3">
    <source>
        <dbReference type="Proteomes" id="UP000246078"/>
    </source>
</evidence>
<gene>
    <name evidence="2" type="ORF">C3747_49g263</name>
</gene>
<dbReference type="OMA" id="IYRCRDW"/>